<keyword evidence="3" id="KW-1185">Reference proteome</keyword>
<evidence type="ECO:0000256" key="1">
    <source>
        <dbReference type="SAM" id="Phobius"/>
    </source>
</evidence>
<dbReference type="AlphaFoldDB" id="A0A1Y1JWA3"/>
<reference evidence="3" key="1">
    <citation type="submission" date="2017-04" db="EMBL/GenBank/DDBJ databases">
        <title>Plasmodium gonderi genome.</title>
        <authorList>
            <person name="Arisue N."/>
            <person name="Honma H."/>
            <person name="Kawai S."/>
            <person name="Tougan T."/>
            <person name="Tanabe K."/>
            <person name="Horii T."/>
        </authorList>
    </citation>
    <scope>NUCLEOTIDE SEQUENCE [LARGE SCALE GENOMIC DNA]</scope>
    <source>
        <strain evidence="3">ATCC 30045</strain>
    </source>
</reference>
<protein>
    <submittedName>
        <fullName evidence="2">Variable surface protein</fullName>
    </submittedName>
</protein>
<organism evidence="2 3">
    <name type="scientific">Plasmodium gonderi</name>
    <dbReference type="NCBI Taxonomy" id="77519"/>
    <lineage>
        <taxon>Eukaryota</taxon>
        <taxon>Sar</taxon>
        <taxon>Alveolata</taxon>
        <taxon>Apicomplexa</taxon>
        <taxon>Aconoidasida</taxon>
        <taxon>Haemosporida</taxon>
        <taxon>Plasmodiidae</taxon>
        <taxon>Plasmodium</taxon>
        <taxon>Plasmodium (Plasmodium)</taxon>
    </lineage>
</organism>
<proteinExistence type="predicted"/>
<evidence type="ECO:0000313" key="3">
    <source>
        <dbReference type="Proteomes" id="UP000195521"/>
    </source>
</evidence>
<keyword evidence="1" id="KW-1133">Transmembrane helix</keyword>
<evidence type="ECO:0000313" key="2">
    <source>
        <dbReference type="EMBL" id="GAW84623.1"/>
    </source>
</evidence>
<dbReference type="GeneID" id="39745431"/>
<keyword evidence="1" id="KW-0812">Transmembrane</keyword>
<dbReference type="RefSeq" id="XP_028547212.1">
    <property type="nucleotide sequence ID" value="XM_028691411.1"/>
</dbReference>
<keyword evidence="1" id="KW-0472">Membrane</keyword>
<sequence length="272" mass="32620">MSIHIGNMCGLWTPNESKCTSISNNYYNDNCPKALSYLNDQNTKYPCDVTQVHCVYLYYWIYYELFNNTHKNYVTKLYNAFLEVYASLGETICKDYKKTVTINLLEELHDFYNMFHKLKDINNECTRNKICNCVNDLSKLYIEYKNLCESNNPIYYDHLDIIRNIYKTFMQNESCEKLKHKMLSLFQEHNITFPIVVLIFTILFAQHNSCFQRVLRRKRNNCNNMDEDYNIFQYYKALSTTSSNSRHNILYHVVSFKHNVQKLRNYLLNNPK</sequence>
<comment type="caution">
    <text evidence="2">The sequence shown here is derived from an EMBL/GenBank/DDBJ whole genome shotgun (WGS) entry which is preliminary data.</text>
</comment>
<dbReference type="OrthoDB" id="381216at2759"/>
<feature type="transmembrane region" description="Helical" evidence="1">
    <location>
        <begin position="191"/>
        <end position="211"/>
    </location>
</feature>
<gene>
    <name evidence="2" type="ORF">PGO_004045</name>
</gene>
<dbReference type="EMBL" id="BDQF01000520">
    <property type="protein sequence ID" value="GAW84623.1"/>
    <property type="molecule type" value="Genomic_DNA"/>
</dbReference>
<dbReference type="Proteomes" id="UP000195521">
    <property type="component" value="Unassembled WGS sequence"/>
</dbReference>
<accession>A0A1Y1JWA3</accession>
<name>A0A1Y1JWA3_PLAGO</name>